<organism evidence="1 2">
    <name type="scientific">Methyloprofundus sedimenti</name>
    <dbReference type="NCBI Taxonomy" id="1420851"/>
    <lineage>
        <taxon>Bacteria</taxon>
        <taxon>Pseudomonadati</taxon>
        <taxon>Pseudomonadota</taxon>
        <taxon>Gammaproteobacteria</taxon>
        <taxon>Methylococcales</taxon>
        <taxon>Methylococcaceae</taxon>
        <taxon>Methyloprofundus</taxon>
    </lineage>
</organism>
<dbReference type="InterPro" id="IPR009659">
    <property type="entry name" value="DUF1249"/>
</dbReference>
<evidence type="ECO:0000313" key="1">
    <source>
        <dbReference type="EMBL" id="OQK17721.1"/>
    </source>
</evidence>
<dbReference type="EMBL" id="LPUF01000001">
    <property type="protein sequence ID" value="OQK17721.1"/>
    <property type="molecule type" value="Genomic_DNA"/>
</dbReference>
<comment type="caution">
    <text evidence="1">The sequence shown here is derived from an EMBL/GenBank/DDBJ whole genome shotgun (WGS) entry which is preliminary data.</text>
</comment>
<gene>
    <name evidence="1" type="ORF">AU255_07610</name>
</gene>
<dbReference type="PANTHER" id="PTHR38774">
    <property type="entry name" value="CYTOPLASMIC PROTEIN-RELATED"/>
    <property type="match status" value="1"/>
</dbReference>
<keyword evidence="2" id="KW-1185">Reference proteome</keyword>
<name>A0A1V8M818_9GAMM</name>
<reference evidence="1 2" key="1">
    <citation type="submission" date="2015-12" db="EMBL/GenBank/DDBJ databases">
        <authorList>
            <person name="Shamseldin A."/>
            <person name="Moawad H."/>
            <person name="Abd El-Rahim W.M."/>
            <person name="Sadowsky M.J."/>
        </authorList>
    </citation>
    <scope>NUCLEOTIDE SEQUENCE [LARGE SCALE GENOMIC DNA]</scope>
    <source>
        <strain evidence="1 2">WF1</strain>
    </source>
</reference>
<evidence type="ECO:0008006" key="3">
    <source>
        <dbReference type="Google" id="ProtNLM"/>
    </source>
</evidence>
<proteinExistence type="predicted"/>
<evidence type="ECO:0000313" key="2">
    <source>
        <dbReference type="Proteomes" id="UP000191980"/>
    </source>
</evidence>
<dbReference type="Pfam" id="PF06853">
    <property type="entry name" value="DUF1249"/>
    <property type="match status" value="1"/>
</dbReference>
<protein>
    <recommendedName>
        <fullName evidence="3">DUF1249 domain-containing protein</fullName>
    </recommendedName>
</protein>
<sequence>MAKVSLLNKSFCLQNICETNYRKLFSLIPNLKSIDASAQGFSDGKPMLHMKILEQSPYTKTIQLSYFFENDAEALLEPAVKIRLYFDVCIAEVLRDYKRVEVSNAIGDISLSTDIMNYKWRLNYFLEKWLDHCLKADYTFVSDNIAA</sequence>
<dbReference type="STRING" id="1420851.AU255_07610"/>
<dbReference type="RefSeq" id="WP_080522331.1">
    <property type="nucleotide sequence ID" value="NZ_LPUF01000001.1"/>
</dbReference>
<dbReference type="OrthoDB" id="9793663at2"/>
<dbReference type="PANTHER" id="PTHR38774:SF1">
    <property type="entry name" value="CYTOPLASMIC PROTEIN"/>
    <property type="match status" value="1"/>
</dbReference>
<dbReference type="Proteomes" id="UP000191980">
    <property type="component" value="Unassembled WGS sequence"/>
</dbReference>
<dbReference type="AlphaFoldDB" id="A0A1V8M818"/>
<accession>A0A1V8M818</accession>